<dbReference type="Gene3D" id="4.10.240.10">
    <property type="entry name" value="Zn(2)-C6 fungal-type DNA-binding domain"/>
    <property type="match status" value="1"/>
</dbReference>
<evidence type="ECO:0000256" key="2">
    <source>
        <dbReference type="ARBA" id="ARBA00022833"/>
    </source>
</evidence>
<dbReference type="Proteomes" id="UP000185904">
    <property type="component" value="Unassembled WGS sequence"/>
</dbReference>
<dbReference type="AlphaFoldDB" id="A0A178CWE5"/>
<reference evidence="9 10" key="1">
    <citation type="submission" date="2016-03" db="EMBL/GenBank/DDBJ databases">
        <title>The draft genome sequence of Fonsecaea nubica causative agent of cutaneous subcutaneous infection in human host.</title>
        <authorList>
            <person name="Costa F."/>
            <person name="Sybren D.H."/>
            <person name="Raittz R.T."/>
            <person name="Weiss V.A."/>
            <person name="Leao A.C."/>
            <person name="Gomes R."/>
            <person name="De Souza E.M."/>
            <person name="Pedrosa F.O."/>
            <person name="Steffens M.B."/>
            <person name="Bombassaro A."/>
            <person name="Tadra-Sfeir M.Z."/>
            <person name="Moreno L.F."/>
            <person name="Najafzadeh M.J."/>
            <person name="Felipe M.S."/>
            <person name="Teixeira M."/>
            <person name="Sun J."/>
            <person name="Xi L."/>
            <person name="Castro M.A."/>
            <person name="Vicente V.A."/>
        </authorList>
    </citation>
    <scope>NUCLEOTIDE SEQUENCE [LARGE SCALE GENOMIC DNA]</scope>
    <source>
        <strain evidence="9 10">CBS 269.64</strain>
    </source>
</reference>
<comment type="caution">
    <text evidence="9">The sequence shown here is derived from an EMBL/GenBank/DDBJ whole genome shotgun (WGS) entry which is preliminary data.</text>
</comment>
<dbReference type="GO" id="GO:0000981">
    <property type="term" value="F:DNA-binding transcription factor activity, RNA polymerase II-specific"/>
    <property type="evidence" value="ECO:0007669"/>
    <property type="project" value="InterPro"/>
</dbReference>
<dbReference type="Pfam" id="PF04082">
    <property type="entry name" value="Fungal_trans"/>
    <property type="match status" value="1"/>
</dbReference>
<sequence length="713" mass="78452">MSIFDALQIKCSRTTPCNSCTAAGVQCEFRADDWKRAPISHEYVGALEGRVAALELLLSSIKTSAAPQRSAIIDGIDFLDHLPAPVPNMTPPPQGSVKSVRDDTPRGFWGVDEDGLAVFHAPGSAYGTGLFSCHRSKSVLPAKPPLVDNIASIPKVVIQECITLFFRWQQPFCTLVDRDALLQDCRHHPRTPIPRLSALLHVVCALGALMSDDHNVRELADHFAASAEDAVTNNSFWRPHIATSQTLLLCAVFAAGKGKVSKAWMYSGMALRMTQDLGVHESSSPLLPEEHAQSALLVNSELRRRMSLTFTISDKFFSLFFGRAPMNEDHSFVPEVPTLDPLNTNSSWDQANSLDEAPSVSLLQQTVDQHRKNSFDDDRDQSHVSTLLLTKQAELGNIIKDIQLQVHCKRKLHLLSEYCLQALYNKLNARLWSWYDSLPGDMRWSRWSSNLEEVEPSLANLQYDHTPYIEILNRSLISADVHGTSSEYSRLVFDAFEACNGSVETIGGILRRFSAQHTLKNAPLSFVHGAVTASEATLAMAACSRKGHHTQLSIQDTCLSAIDAALADMAHAWEMANSARHGLREVLSRWGVSFDTDEHSTSASSPQGTTTTNSPNFFYLQNTDTTSNVVTTAYYMQPSLPKPNDIWGAPPLDLELLAQTDIDAGLTTMFHHPDDSDSNFWNSVMGSDNGTPSSTSPSSSSSGSRASAYVYRT</sequence>
<keyword evidence="5" id="KW-0804">Transcription</keyword>
<keyword evidence="6" id="KW-0539">Nucleus</keyword>
<dbReference type="PANTHER" id="PTHR31313:SF81">
    <property type="entry name" value="TY1 ENHANCER ACTIVATOR"/>
    <property type="match status" value="1"/>
</dbReference>
<proteinExistence type="predicted"/>
<dbReference type="PANTHER" id="PTHR31313">
    <property type="entry name" value="TY1 ENHANCER ACTIVATOR"/>
    <property type="match status" value="1"/>
</dbReference>
<keyword evidence="3" id="KW-0805">Transcription regulation</keyword>
<dbReference type="EMBL" id="LVCJ01000042">
    <property type="protein sequence ID" value="OAL34148.1"/>
    <property type="molecule type" value="Genomic_DNA"/>
</dbReference>
<gene>
    <name evidence="9" type="ORF">AYO20_06603</name>
</gene>
<feature type="compositionally biased region" description="Polar residues" evidence="7">
    <location>
        <begin position="601"/>
        <end position="618"/>
    </location>
</feature>
<keyword evidence="2" id="KW-0862">Zinc</keyword>
<dbReference type="InterPro" id="IPR051615">
    <property type="entry name" value="Transcr_Regulatory_Elem"/>
</dbReference>
<evidence type="ECO:0000256" key="6">
    <source>
        <dbReference type="ARBA" id="ARBA00023242"/>
    </source>
</evidence>
<evidence type="ECO:0000256" key="5">
    <source>
        <dbReference type="ARBA" id="ARBA00023163"/>
    </source>
</evidence>
<dbReference type="GO" id="GO:0003677">
    <property type="term" value="F:DNA binding"/>
    <property type="evidence" value="ECO:0007669"/>
    <property type="project" value="UniProtKB-KW"/>
</dbReference>
<evidence type="ECO:0000256" key="7">
    <source>
        <dbReference type="SAM" id="MobiDB-lite"/>
    </source>
</evidence>
<dbReference type="SMART" id="SM00906">
    <property type="entry name" value="Fungal_trans"/>
    <property type="match status" value="1"/>
</dbReference>
<dbReference type="RefSeq" id="XP_022499160.1">
    <property type="nucleotide sequence ID" value="XM_022644892.1"/>
</dbReference>
<feature type="compositionally biased region" description="Low complexity" evidence="7">
    <location>
        <begin position="690"/>
        <end position="704"/>
    </location>
</feature>
<evidence type="ECO:0000256" key="4">
    <source>
        <dbReference type="ARBA" id="ARBA00023125"/>
    </source>
</evidence>
<dbReference type="CDD" id="cd12148">
    <property type="entry name" value="fungal_TF_MHR"/>
    <property type="match status" value="1"/>
</dbReference>
<protein>
    <recommendedName>
        <fullName evidence="8">Xylanolytic transcriptional activator regulatory domain-containing protein</fullName>
    </recommendedName>
</protein>
<evidence type="ECO:0000313" key="9">
    <source>
        <dbReference type="EMBL" id="OAL34148.1"/>
    </source>
</evidence>
<evidence type="ECO:0000256" key="3">
    <source>
        <dbReference type="ARBA" id="ARBA00023015"/>
    </source>
</evidence>
<organism evidence="9 10">
    <name type="scientific">Fonsecaea nubica</name>
    <dbReference type="NCBI Taxonomy" id="856822"/>
    <lineage>
        <taxon>Eukaryota</taxon>
        <taxon>Fungi</taxon>
        <taxon>Dikarya</taxon>
        <taxon>Ascomycota</taxon>
        <taxon>Pezizomycotina</taxon>
        <taxon>Eurotiomycetes</taxon>
        <taxon>Chaetothyriomycetidae</taxon>
        <taxon>Chaetothyriales</taxon>
        <taxon>Herpotrichiellaceae</taxon>
        <taxon>Fonsecaea</taxon>
    </lineage>
</organism>
<evidence type="ECO:0000259" key="8">
    <source>
        <dbReference type="SMART" id="SM00906"/>
    </source>
</evidence>
<dbReference type="OrthoDB" id="2154091at2759"/>
<dbReference type="GO" id="GO:0008270">
    <property type="term" value="F:zinc ion binding"/>
    <property type="evidence" value="ECO:0007669"/>
    <property type="project" value="InterPro"/>
</dbReference>
<dbReference type="GO" id="GO:0006351">
    <property type="term" value="P:DNA-templated transcription"/>
    <property type="evidence" value="ECO:0007669"/>
    <property type="project" value="InterPro"/>
</dbReference>
<feature type="domain" description="Xylanolytic transcriptional activator regulatory" evidence="8">
    <location>
        <begin position="263"/>
        <end position="343"/>
    </location>
</feature>
<accession>A0A178CWE5</accession>
<name>A0A178CWE5_9EURO</name>
<feature type="region of interest" description="Disordered" evidence="7">
    <location>
        <begin position="597"/>
        <end position="618"/>
    </location>
</feature>
<keyword evidence="10" id="KW-1185">Reference proteome</keyword>
<evidence type="ECO:0000313" key="10">
    <source>
        <dbReference type="Proteomes" id="UP000185904"/>
    </source>
</evidence>
<keyword evidence="1" id="KW-0479">Metal-binding</keyword>
<dbReference type="InterPro" id="IPR007219">
    <property type="entry name" value="XnlR_reg_dom"/>
</dbReference>
<dbReference type="GeneID" id="34590017"/>
<feature type="region of interest" description="Disordered" evidence="7">
    <location>
        <begin position="681"/>
        <end position="713"/>
    </location>
</feature>
<keyword evidence="4" id="KW-0238">DNA-binding</keyword>
<evidence type="ECO:0000256" key="1">
    <source>
        <dbReference type="ARBA" id="ARBA00022723"/>
    </source>
</evidence>
<dbReference type="InterPro" id="IPR036864">
    <property type="entry name" value="Zn2-C6_fun-type_DNA-bd_sf"/>
</dbReference>